<comment type="caution">
    <text evidence="1">The sequence shown here is derived from an EMBL/GenBank/DDBJ whole genome shotgun (WGS) entry which is preliminary data.</text>
</comment>
<gene>
    <name evidence="1" type="ORF">LJ752_11565</name>
</gene>
<dbReference type="Pfam" id="PF16945">
    <property type="entry name" value="Phage_r1t_holin"/>
    <property type="match status" value="1"/>
</dbReference>
<name>A0ABS8GJP2_9MICC</name>
<dbReference type="Proteomes" id="UP001139168">
    <property type="component" value="Unassembled WGS sequence"/>
</dbReference>
<accession>A0ABS8GJP2</accession>
<protein>
    <submittedName>
        <fullName evidence="1">Holin</fullName>
    </submittedName>
</protein>
<organism evidence="1 2">
    <name type="scientific">Arthrobacter gengyunqii</name>
    <dbReference type="NCBI Taxonomy" id="2886940"/>
    <lineage>
        <taxon>Bacteria</taxon>
        <taxon>Bacillati</taxon>
        <taxon>Actinomycetota</taxon>
        <taxon>Actinomycetes</taxon>
        <taxon>Micrococcales</taxon>
        <taxon>Micrococcaceae</taxon>
        <taxon>Arthrobacter</taxon>
    </lineage>
</organism>
<evidence type="ECO:0000313" key="2">
    <source>
        <dbReference type="Proteomes" id="UP001139168"/>
    </source>
</evidence>
<dbReference type="EMBL" id="JAJFZQ010000006">
    <property type="protein sequence ID" value="MCC3266676.1"/>
    <property type="molecule type" value="Genomic_DNA"/>
</dbReference>
<dbReference type="InterPro" id="IPR020109">
    <property type="entry name" value="Holin_r1t"/>
</dbReference>
<evidence type="ECO:0000313" key="1">
    <source>
        <dbReference type="EMBL" id="MCC3266676.1"/>
    </source>
</evidence>
<reference evidence="1" key="1">
    <citation type="submission" date="2021-10" db="EMBL/GenBank/DDBJ databases">
        <title>Novel species in genus Arthrobacter.</title>
        <authorList>
            <person name="Liu Y."/>
        </authorList>
    </citation>
    <scope>NUCLEOTIDE SEQUENCE</scope>
    <source>
        <strain evidence="1">Zg-Y786</strain>
    </source>
</reference>
<keyword evidence="2" id="KW-1185">Reference proteome</keyword>
<sequence length="88" mass="9099">MFSLIFWKATFERAISTAAQSALLVLGADQINVVSVEWPAVIGFAAGGAVLTVLKSLLVGASDGNPSTINAETLTIPDGTGKRRAPRA</sequence>
<proteinExistence type="predicted"/>
<dbReference type="RefSeq" id="WP_227891482.1">
    <property type="nucleotide sequence ID" value="NZ_JAJFZQ010000006.1"/>
</dbReference>